<keyword evidence="2" id="KW-1185">Reference proteome</keyword>
<name>R0L302_ANAPL</name>
<organism evidence="1 2">
    <name type="scientific">Anas platyrhynchos</name>
    <name type="common">Mallard</name>
    <name type="synonym">Anas boschas</name>
    <dbReference type="NCBI Taxonomy" id="8839"/>
    <lineage>
        <taxon>Eukaryota</taxon>
        <taxon>Metazoa</taxon>
        <taxon>Chordata</taxon>
        <taxon>Craniata</taxon>
        <taxon>Vertebrata</taxon>
        <taxon>Euteleostomi</taxon>
        <taxon>Archelosauria</taxon>
        <taxon>Archosauria</taxon>
        <taxon>Dinosauria</taxon>
        <taxon>Saurischia</taxon>
        <taxon>Theropoda</taxon>
        <taxon>Coelurosauria</taxon>
        <taxon>Aves</taxon>
        <taxon>Neognathae</taxon>
        <taxon>Galloanserae</taxon>
        <taxon>Anseriformes</taxon>
        <taxon>Anatidae</taxon>
        <taxon>Anatinae</taxon>
        <taxon>Anas</taxon>
    </lineage>
</organism>
<protein>
    <submittedName>
        <fullName evidence="1">Uncharacterized protein</fullName>
    </submittedName>
</protein>
<evidence type="ECO:0000313" key="1">
    <source>
        <dbReference type="EMBL" id="EOA99923.1"/>
    </source>
</evidence>
<dbReference type="Proteomes" id="UP000296049">
    <property type="component" value="Unassembled WGS sequence"/>
</dbReference>
<dbReference type="EMBL" id="KB743257">
    <property type="protein sequence ID" value="EOA99923.1"/>
    <property type="molecule type" value="Genomic_DNA"/>
</dbReference>
<accession>R0L302</accession>
<evidence type="ECO:0000313" key="2">
    <source>
        <dbReference type="Proteomes" id="UP000296049"/>
    </source>
</evidence>
<reference evidence="2" key="1">
    <citation type="journal article" date="2013" name="Nat. Genet.">
        <title>The duck genome and transcriptome provide insight into an avian influenza virus reservoir species.</title>
        <authorList>
            <person name="Huang Y."/>
            <person name="Li Y."/>
            <person name="Burt D.W."/>
            <person name="Chen H."/>
            <person name="Zhang Y."/>
            <person name="Qian W."/>
            <person name="Kim H."/>
            <person name="Gan S."/>
            <person name="Zhao Y."/>
            <person name="Li J."/>
            <person name="Yi K."/>
            <person name="Feng H."/>
            <person name="Zhu P."/>
            <person name="Li B."/>
            <person name="Liu Q."/>
            <person name="Fairley S."/>
            <person name="Magor K.E."/>
            <person name="Du Z."/>
            <person name="Hu X."/>
            <person name="Goodman L."/>
            <person name="Tafer H."/>
            <person name="Vignal A."/>
            <person name="Lee T."/>
            <person name="Kim K.W."/>
            <person name="Sheng Z."/>
            <person name="An Y."/>
            <person name="Searle S."/>
            <person name="Herrero J."/>
            <person name="Groenen M.A."/>
            <person name="Crooijmans R.P."/>
            <person name="Faraut T."/>
            <person name="Cai Q."/>
            <person name="Webster R.G."/>
            <person name="Aldridge J.R."/>
            <person name="Warren W.C."/>
            <person name="Bartschat S."/>
            <person name="Kehr S."/>
            <person name="Marz M."/>
            <person name="Stadler P.F."/>
            <person name="Smith J."/>
            <person name="Kraus R.H."/>
            <person name="Zhao Y."/>
            <person name="Ren L."/>
            <person name="Fei J."/>
            <person name="Morisson M."/>
            <person name="Kaiser P."/>
            <person name="Griffin D.K."/>
            <person name="Rao M."/>
            <person name="Pitel F."/>
            <person name="Wang J."/>
            <person name="Li N."/>
        </authorList>
    </citation>
    <scope>NUCLEOTIDE SEQUENCE [LARGE SCALE GENOMIC DNA]</scope>
</reference>
<proteinExistence type="predicted"/>
<gene>
    <name evidence="1" type="ORF">Anapl_03320</name>
</gene>
<dbReference type="AlphaFoldDB" id="R0L302"/>
<sequence length="253" mass="28739">MKKNQLSSQVPYNQKRGNLDNSLKNELSHLPLQKKQEGQEFAGVWGHNQKNVHAAYCDNMVMLNGVIWDSDNFHKCSWTELHRKCNITLMTAVQKTCQTIPEQAWTDEEVAQHFEVLKCLFQSPSLTLSTLMLIMIWEEKKGILGGESSINDAVIVKTGISKTYVLGCMDTDDRVTKINTTSLCSIPLKAVGGMLTTLKFHCKQGFWRVDFITSEMHVPKAEIYKWNPALMLVHEMLSKAQKPLRLLQNSLGE</sequence>